<dbReference type="EMBL" id="WKJJ01000003">
    <property type="protein sequence ID" value="MRV71406.1"/>
    <property type="molecule type" value="Genomic_DNA"/>
</dbReference>
<comment type="similarity">
    <text evidence="1">Belongs to the glycosyltransferase 2 family.</text>
</comment>
<dbReference type="InterPro" id="IPR001173">
    <property type="entry name" value="Glyco_trans_2-like"/>
</dbReference>
<dbReference type="RefSeq" id="WP_154371866.1">
    <property type="nucleotide sequence ID" value="NZ_WKJJ01000003.1"/>
</dbReference>
<evidence type="ECO:0000313" key="5">
    <source>
        <dbReference type="EMBL" id="MRV71406.1"/>
    </source>
</evidence>
<dbReference type="Pfam" id="PF00535">
    <property type="entry name" value="Glycos_transf_2"/>
    <property type="match status" value="1"/>
</dbReference>
<evidence type="ECO:0000313" key="6">
    <source>
        <dbReference type="Proteomes" id="UP000446768"/>
    </source>
</evidence>
<dbReference type="Gene3D" id="3.90.550.10">
    <property type="entry name" value="Spore Coat Polysaccharide Biosynthesis Protein SpsA, Chain A"/>
    <property type="match status" value="1"/>
</dbReference>
<evidence type="ECO:0000256" key="2">
    <source>
        <dbReference type="ARBA" id="ARBA00022676"/>
    </source>
</evidence>
<accession>A0A7X2IJX7</accession>
<dbReference type="GO" id="GO:0016757">
    <property type="term" value="F:glycosyltransferase activity"/>
    <property type="evidence" value="ECO:0007669"/>
    <property type="project" value="UniProtKB-KW"/>
</dbReference>
<evidence type="ECO:0000256" key="3">
    <source>
        <dbReference type="ARBA" id="ARBA00022679"/>
    </source>
</evidence>
<reference evidence="5 6" key="1">
    <citation type="submission" date="2019-11" db="EMBL/GenBank/DDBJ databases">
        <title>Novel species isolated from a subtropical stream in China.</title>
        <authorList>
            <person name="Lu H."/>
        </authorList>
    </citation>
    <scope>NUCLEOTIDE SEQUENCE [LARGE SCALE GENOMIC DNA]</scope>
    <source>
        <strain evidence="5 6">FT92W</strain>
    </source>
</reference>
<dbReference type="Proteomes" id="UP000446768">
    <property type="component" value="Unassembled WGS sequence"/>
</dbReference>
<proteinExistence type="inferred from homology"/>
<keyword evidence="6" id="KW-1185">Reference proteome</keyword>
<dbReference type="AlphaFoldDB" id="A0A7X2IJX7"/>
<sequence length="678" mass="74377">MMHLQGGIPPFFLSCSPRLRADALLSRAVEAFKAGHHADALIAVEYLCRLYPEQHVPAMLRAKVLETSRPELSAKAWYQAWKSAPDLPMLQDAMLRCWLATGAVDSVRMLGPAFLPARCRTASHTPLLSILREAGVTTVGACWKADDAIEGMLFAPAGGPATMRVLLSDETRQYQLDVPANGQRFRINYPHPGVWSLAFDTGATAQLLQGSPLVFDAQLTDRAQQPASPRHQANAVTAERAIDVIIPVYGDETRTRACIASVMASMQHNRAAARIVVVDDASPEPALSRWLDAQAAAGHIVLLRNSRNLGFIETCNRAMRLQPEHDVMLLNADTLVHGDWLDRLRATLYSAPDIATATPWSNNGEISSFPTIAMAARGPLPDQLARLDRTAAALRNSGAIEDMELPTCCGFAMMIRRTVLDQVGLLDGVHLVRGYGEEVDWCLRAATAGYRHLLATGVFVAHTGTVSFRFEKTLRVRENRAVLAARYPTYHTLYASYLMEDPLEPARTALRSALEQQQCDWLAAAVKLQEGAQEIARPVPAALRSSCVRIGVWQHRQHHPHASKVLALARLIASRPDINVRLLIIGEATEALWHTGVTDVLPSGLWDETALLTDAAISGLAGCAALLVQHDLITPLQVPRVELDDEFMPDVWLNNWLAQHEAPTTRTNKPNLKETVAV</sequence>
<dbReference type="PANTHER" id="PTHR43179:SF12">
    <property type="entry name" value="GALACTOFURANOSYLTRANSFERASE GLFT2"/>
    <property type="match status" value="1"/>
</dbReference>
<protein>
    <submittedName>
        <fullName evidence="5">Glycosyltransferase</fullName>
    </submittedName>
</protein>
<evidence type="ECO:0000256" key="1">
    <source>
        <dbReference type="ARBA" id="ARBA00006739"/>
    </source>
</evidence>
<name>A0A7X2IJX7_9BURK</name>
<comment type="caution">
    <text evidence="5">The sequence shown here is derived from an EMBL/GenBank/DDBJ whole genome shotgun (WGS) entry which is preliminary data.</text>
</comment>
<dbReference type="PANTHER" id="PTHR43179">
    <property type="entry name" value="RHAMNOSYLTRANSFERASE WBBL"/>
    <property type="match status" value="1"/>
</dbReference>
<feature type="domain" description="Glycosyltransferase 2-like" evidence="4">
    <location>
        <begin position="244"/>
        <end position="423"/>
    </location>
</feature>
<keyword evidence="2" id="KW-0328">Glycosyltransferase</keyword>
<organism evidence="5 6">
    <name type="scientific">Pseudoduganella rivuli</name>
    <dbReference type="NCBI Taxonomy" id="2666085"/>
    <lineage>
        <taxon>Bacteria</taxon>
        <taxon>Pseudomonadati</taxon>
        <taxon>Pseudomonadota</taxon>
        <taxon>Betaproteobacteria</taxon>
        <taxon>Burkholderiales</taxon>
        <taxon>Oxalobacteraceae</taxon>
        <taxon>Telluria group</taxon>
        <taxon>Pseudoduganella</taxon>
    </lineage>
</organism>
<keyword evidence="3 5" id="KW-0808">Transferase</keyword>
<gene>
    <name evidence="5" type="ORF">GJ700_06690</name>
</gene>
<evidence type="ECO:0000259" key="4">
    <source>
        <dbReference type="Pfam" id="PF00535"/>
    </source>
</evidence>
<dbReference type="SUPFAM" id="SSF53448">
    <property type="entry name" value="Nucleotide-diphospho-sugar transferases"/>
    <property type="match status" value="1"/>
</dbReference>
<dbReference type="InterPro" id="IPR029044">
    <property type="entry name" value="Nucleotide-diphossugar_trans"/>
</dbReference>